<reference evidence="6" key="1">
    <citation type="submission" date="2020-08" db="EMBL/GenBank/DDBJ databases">
        <title>Genome public.</title>
        <authorList>
            <person name="Liu C."/>
            <person name="Sun Q."/>
        </authorList>
    </citation>
    <scope>NUCLEOTIDE SEQUENCE</scope>
    <source>
        <strain evidence="6">NSJ-42</strain>
    </source>
</reference>
<dbReference type="RefSeq" id="WP_186835195.1">
    <property type="nucleotide sequence ID" value="NZ_JACOOQ010000013.1"/>
</dbReference>
<dbReference type="AlphaFoldDB" id="A0A8I0A5H8"/>
<dbReference type="Gene3D" id="3.30.2320.30">
    <property type="entry name" value="ATP synthase, E subunit, C-terminal"/>
    <property type="match status" value="1"/>
</dbReference>
<dbReference type="EMBL" id="JACOOQ010000013">
    <property type="protein sequence ID" value="MBC5640438.1"/>
    <property type="molecule type" value="Genomic_DNA"/>
</dbReference>
<dbReference type="Gene3D" id="1.20.5.620">
    <property type="entry name" value="F1F0 ATP synthase subunit B, membrane domain"/>
    <property type="match status" value="1"/>
</dbReference>
<dbReference type="InterPro" id="IPR038495">
    <property type="entry name" value="ATPase_E_C"/>
</dbReference>
<dbReference type="Proteomes" id="UP000662088">
    <property type="component" value="Unassembled WGS sequence"/>
</dbReference>
<dbReference type="InterPro" id="IPR002842">
    <property type="entry name" value="ATPase_V1_Esu"/>
</dbReference>
<keyword evidence="2 4" id="KW-0813">Transport</keyword>
<comment type="caution">
    <text evidence="6">The sequence shown here is derived from an EMBL/GenBank/DDBJ whole genome shotgun (WGS) entry which is preliminary data.</text>
</comment>
<name>A0A8I0A5H8_9CLOT</name>
<evidence type="ECO:0000256" key="5">
    <source>
        <dbReference type="SAM" id="Coils"/>
    </source>
</evidence>
<dbReference type="HAMAP" id="MF_00311">
    <property type="entry name" value="ATP_synth_E_arch"/>
    <property type="match status" value="1"/>
</dbReference>
<proteinExistence type="inferred from homology"/>
<keyword evidence="5" id="KW-0175">Coiled coil</keyword>
<dbReference type="GO" id="GO:0042777">
    <property type="term" value="P:proton motive force-driven plasma membrane ATP synthesis"/>
    <property type="evidence" value="ECO:0007669"/>
    <property type="project" value="UniProtKB-UniRule"/>
</dbReference>
<dbReference type="Pfam" id="PF01991">
    <property type="entry name" value="vATP-synt_E"/>
    <property type="match status" value="1"/>
</dbReference>
<evidence type="ECO:0000256" key="3">
    <source>
        <dbReference type="ARBA" id="ARBA00023065"/>
    </source>
</evidence>
<evidence type="ECO:0000256" key="1">
    <source>
        <dbReference type="ARBA" id="ARBA00005901"/>
    </source>
</evidence>
<evidence type="ECO:0000256" key="4">
    <source>
        <dbReference type="HAMAP-Rule" id="MF_00311"/>
    </source>
</evidence>
<keyword evidence="4" id="KW-0375">Hydrogen ion transport</keyword>
<dbReference type="GO" id="GO:0033178">
    <property type="term" value="C:proton-transporting two-sector ATPase complex, catalytic domain"/>
    <property type="evidence" value="ECO:0007669"/>
    <property type="project" value="InterPro"/>
</dbReference>
<feature type="coiled-coil region" evidence="5">
    <location>
        <begin position="11"/>
        <end position="61"/>
    </location>
</feature>
<accession>A0A8I0A5H8</accession>
<organism evidence="6 7">
    <name type="scientific">Clostridium lentum</name>
    <dbReference type="NCBI Taxonomy" id="2763037"/>
    <lineage>
        <taxon>Bacteria</taxon>
        <taxon>Bacillati</taxon>
        <taxon>Bacillota</taxon>
        <taxon>Clostridia</taxon>
        <taxon>Eubacteriales</taxon>
        <taxon>Clostridiaceae</taxon>
        <taxon>Clostridium</taxon>
    </lineage>
</organism>
<evidence type="ECO:0000256" key="2">
    <source>
        <dbReference type="ARBA" id="ARBA00022448"/>
    </source>
</evidence>
<keyword evidence="3 4" id="KW-0406">Ion transport</keyword>
<protein>
    <recommendedName>
        <fullName evidence="4">V-type proton ATPase subunit E</fullName>
    </recommendedName>
    <alternativeName>
        <fullName evidence="4">V-ATPase subunit E</fullName>
    </alternativeName>
</protein>
<gene>
    <name evidence="4" type="primary">atpE</name>
    <name evidence="6" type="ORF">H8R92_08410</name>
</gene>
<evidence type="ECO:0000313" key="7">
    <source>
        <dbReference type="Proteomes" id="UP000662088"/>
    </source>
</evidence>
<dbReference type="GO" id="GO:0005524">
    <property type="term" value="F:ATP binding"/>
    <property type="evidence" value="ECO:0007669"/>
    <property type="project" value="UniProtKB-UniRule"/>
</dbReference>
<sequence>MSVNNITSKILRDAEGRKESILATAEEEKNKILSKKVASAKELEKEILEKAEIEAKSKKERVISGAKLKARNEKLAAKQEVIEEVFSKSVETLCKLNDREFVKFIKDSILSLNIDGDETLILNEDGNKIVSKEVVAEINTELKAKGLKGEIKISETIGSFRGGFILEKGGVEINNTFESLVDSLKDQLEFEVAKVLFN</sequence>
<evidence type="ECO:0000313" key="6">
    <source>
        <dbReference type="EMBL" id="MBC5640438.1"/>
    </source>
</evidence>
<comment type="similarity">
    <text evidence="1 4">Belongs to the V-ATPase E subunit family.</text>
</comment>
<dbReference type="GO" id="GO:0046961">
    <property type="term" value="F:proton-transporting ATPase activity, rotational mechanism"/>
    <property type="evidence" value="ECO:0007669"/>
    <property type="project" value="InterPro"/>
</dbReference>
<keyword evidence="4" id="KW-0066">ATP synthesis</keyword>
<dbReference type="SUPFAM" id="SSF160527">
    <property type="entry name" value="V-type ATPase subunit E-like"/>
    <property type="match status" value="1"/>
</dbReference>
<comment type="function">
    <text evidence="4">Produces ATP from ADP in the presence of a proton gradient across the membrane.</text>
</comment>
<keyword evidence="7" id="KW-1185">Reference proteome</keyword>
<dbReference type="GO" id="GO:0046933">
    <property type="term" value="F:proton-transporting ATP synthase activity, rotational mechanism"/>
    <property type="evidence" value="ECO:0007669"/>
    <property type="project" value="UniProtKB-UniRule"/>
</dbReference>